<name>A0A6L2NTR9_TANCI</name>
<reference evidence="3" key="1">
    <citation type="journal article" date="2019" name="Sci. Rep.">
        <title>Draft genome of Tanacetum cinerariifolium, the natural source of mosquito coil.</title>
        <authorList>
            <person name="Yamashiro T."/>
            <person name="Shiraishi A."/>
            <person name="Satake H."/>
            <person name="Nakayama K."/>
        </authorList>
    </citation>
    <scope>NUCLEOTIDE SEQUENCE</scope>
</reference>
<evidence type="ECO:0000313" key="3">
    <source>
        <dbReference type="EMBL" id="GEU89017.1"/>
    </source>
</evidence>
<keyword evidence="1" id="KW-0472">Membrane</keyword>
<organism evidence="3">
    <name type="scientific">Tanacetum cinerariifolium</name>
    <name type="common">Dalmatian daisy</name>
    <name type="synonym">Chrysanthemum cinerariifolium</name>
    <dbReference type="NCBI Taxonomy" id="118510"/>
    <lineage>
        <taxon>Eukaryota</taxon>
        <taxon>Viridiplantae</taxon>
        <taxon>Streptophyta</taxon>
        <taxon>Embryophyta</taxon>
        <taxon>Tracheophyta</taxon>
        <taxon>Spermatophyta</taxon>
        <taxon>Magnoliopsida</taxon>
        <taxon>eudicotyledons</taxon>
        <taxon>Gunneridae</taxon>
        <taxon>Pentapetalae</taxon>
        <taxon>asterids</taxon>
        <taxon>campanulids</taxon>
        <taxon>Asterales</taxon>
        <taxon>Asteraceae</taxon>
        <taxon>Asteroideae</taxon>
        <taxon>Anthemideae</taxon>
        <taxon>Anthemidinae</taxon>
        <taxon>Tanacetum</taxon>
    </lineage>
</organism>
<protein>
    <submittedName>
        <fullName evidence="3">Putative ribonuclease H-like domain-containing protein</fullName>
    </submittedName>
</protein>
<keyword evidence="1" id="KW-0812">Transmembrane</keyword>
<feature type="transmembrane region" description="Helical" evidence="1">
    <location>
        <begin position="122"/>
        <end position="140"/>
    </location>
</feature>
<comment type="caution">
    <text evidence="3">The sequence shown here is derived from an EMBL/GenBank/DDBJ whole genome shotgun (WGS) entry which is preliminary data.</text>
</comment>
<accession>A0A6L2NTR9</accession>
<gene>
    <name evidence="3" type="ORF">Tci_060995</name>
</gene>
<evidence type="ECO:0000259" key="2">
    <source>
        <dbReference type="Pfam" id="PF07727"/>
    </source>
</evidence>
<dbReference type="EMBL" id="BKCJ010009871">
    <property type="protein sequence ID" value="GEU89017.1"/>
    <property type="molecule type" value="Genomic_DNA"/>
</dbReference>
<feature type="domain" description="Reverse transcriptase Ty1/copia-type" evidence="2">
    <location>
        <begin position="60"/>
        <end position="168"/>
    </location>
</feature>
<dbReference type="InterPro" id="IPR013103">
    <property type="entry name" value="RVT_2"/>
</dbReference>
<dbReference type="Pfam" id="PF07727">
    <property type="entry name" value="RVT_2"/>
    <property type="match status" value="1"/>
</dbReference>
<proteinExistence type="predicted"/>
<keyword evidence="1" id="KW-1133">Transmembrane helix</keyword>
<dbReference type="AlphaFoldDB" id="A0A6L2NTR9"/>
<sequence length="360" mass="41684">MARTVRDQGRISQIFNEDFHTCMFACFLLQEEPKRVHQALKDPSWIEAMQKELLQFKMQKVWILVDLLFGKRAIVTKWVYRNKKDERGIVIRNKARLVAQGHTQEQGINYEEVFAPVARIEAIRLFLAYASFIGFLVYQMDVKSAFLYGTIEEEVYICQPPGFEDPENLDKPSLDSATLNCSLPRRLYSLLLTTLYLPYFIAILLGGVEVVSSRKWMSRGGEQSKMDESRCWYQEPKFLFKMPSRRSEGEELKYPFFEGDGSSSDEWRDYDMAGDDYEGPQVFDDDQYEKELMPVHDTAIEDVIEEEEGFVEKGGFNGEEDNIEDVVVVANDLCSSMIQTSISVDFPKIVDSNPHELIWL</sequence>
<feature type="transmembrane region" description="Helical" evidence="1">
    <location>
        <begin position="187"/>
        <end position="211"/>
    </location>
</feature>
<evidence type="ECO:0000256" key="1">
    <source>
        <dbReference type="SAM" id="Phobius"/>
    </source>
</evidence>